<evidence type="ECO:0000313" key="2">
    <source>
        <dbReference type="EMBL" id="KAF1961803.1"/>
    </source>
</evidence>
<proteinExistence type="predicted"/>
<evidence type="ECO:0000313" key="3">
    <source>
        <dbReference type="Proteomes" id="UP000800035"/>
    </source>
</evidence>
<gene>
    <name evidence="2" type="ORF">CC80DRAFT_543172</name>
</gene>
<dbReference type="EMBL" id="ML976980">
    <property type="protein sequence ID" value="KAF1961803.1"/>
    <property type="molecule type" value="Genomic_DNA"/>
</dbReference>
<organism evidence="2 3">
    <name type="scientific">Byssothecium circinans</name>
    <dbReference type="NCBI Taxonomy" id="147558"/>
    <lineage>
        <taxon>Eukaryota</taxon>
        <taxon>Fungi</taxon>
        <taxon>Dikarya</taxon>
        <taxon>Ascomycota</taxon>
        <taxon>Pezizomycotina</taxon>
        <taxon>Dothideomycetes</taxon>
        <taxon>Pleosporomycetidae</taxon>
        <taxon>Pleosporales</taxon>
        <taxon>Massarineae</taxon>
        <taxon>Massarinaceae</taxon>
        <taxon>Byssothecium</taxon>
    </lineage>
</organism>
<evidence type="ECO:0000256" key="1">
    <source>
        <dbReference type="SAM" id="MobiDB-lite"/>
    </source>
</evidence>
<keyword evidence="3" id="KW-1185">Reference proteome</keyword>
<protein>
    <submittedName>
        <fullName evidence="2">Uncharacterized protein</fullName>
    </submittedName>
</protein>
<dbReference type="Proteomes" id="UP000800035">
    <property type="component" value="Unassembled WGS sequence"/>
</dbReference>
<accession>A0A6A5U9G1</accession>
<reference evidence="2" key="1">
    <citation type="journal article" date="2020" name="Stud. Mycol.">
        <title>101 Dothideomycetes genomes: a test case for predicting lifestyles and emergence of pathogens.</title>
        <authorList>
            <person name="Haridas S."/>
            <person name="Albert R."/>
            <person name="Binder M."/>
            <person name="Bloem J."/>
            <person name="Labutti K."/>
            <person name="Salamov A."/>
            <person name="Andreopoulos B."/>
            <person name="Baker S."/>
            <person name="Barry K."/>
            <person name="Bills G."/>
            <person name="Bluhm B."/>
            <person name="Cannon C."/>
            <person name="Castanera R."/>
            <person name="Culley D."/>
            <person name="Daum C."/>
            <person name="Ezra D."/>
            <person name="Gonzalez J."/>
            <person name="Henrissat B."/>
            <person name="Kuo A."/>
            <person name="Liang C."/>
            <person name="Lipzen A."/>
            <person name="Lutzoni F."/>
            <person name="Magnuson J."/>
            <person name="Mondo S."/>
            <person name="Nolan M."/>
            <person name="Ohm R."/>
            <person name="Pangilinan J."/>
            <person name="Park H.-J."/>
            <person name="Ramirez L."/>
            <person name="Alfaro M."/>
            <person name="Sun H."/>
            <person name="Tritt A."/>
            <person name="Yoshinaga Y."/>
            <person name="Zwiers L.-H."/>
            <person name="Turgeon B."/>
            <person name="Goodwin S."/>
            <person name="Spatafora J."/>
            <person name="Crous P."/>
            <person name="Grigoriev I."/>
        </authorList>
    </citation>
    <scope>NUCLEOTIDE SEQUENCE</scope>
    <source>
        <strain evidence="2">CBS 675.92</strain>
    </source>
</reference>
<dbReference type="OrthoDB" id="3898724at2759"/>
<dbReference type="AlphaFoldDB" id="A0A6A5U9G1"/>
<sequence length="281" mass="31619">MTSPASPKPYYHDPSLGHNHSRRSSTRKSFTSWSGPQFDSPRTLCPRDGDAFSFDAARLPEWYIPQEELWQRLPSSLQKALVSVQHGGAAVLSGFDRLTNHTKDLDCGRVTNKLDEDEFLVQLDSLPSPELGMTLRNSPFLSVVTDSPSFGSPALSSSQSTSTSPISPICLTPLEGNSFERPERSRERSFIIPMEPNDAYYRTELSYLRTEALPRLRHASLKVDTEWYEAKQFHPFNPDEIKAFESWWTEKKMRIGHLNEQAKRLSGAIGLASTGMGWTAP</sequence>
<name>A0A6A5U9G1_9PLEO</name>
<feature type="region of interest" description="Disordered" evidence="1">
    <location>
        <begin position="1"/>
        <end position="44"/>
    </location>
</feature>